<dbReference type="EMBL" id="RJTL01000038">
    <property type="protein sequence ID" value="RNM03043.1"/>
    <property type="molecule type" value="Genomic_DNA"/>
</dbReference>
<comment type="caution">
    <text evidence="2">The sequence shown here is derived from an EMBL/GenBank/DDBJ whole genome shotgun (WGS) entry which is preliminary data.</text>
</comment>
<accession>A0A454TLR0</accession>
<dbReference type="AlphaFoldDB" id="A0A454TLR0"/>
<dbReference type="Proteomes" id="UP000271222">
    <property type="component" value="Unassembled WGS sequence"/>
</dbReference>
<reference evidence="2 3" key="1">
    <citation type="submission" date="2018-10" db="EMBL/GenBank/DDBJ databases">
        <title>Draft Genome Sequence of Ralstonia pseudosolanacearum (R. solanacearum phylotype I) Strain Tg03 Isolated from Luffa cylindrica in China.</title>
        <authorList>
            <person name="Yuan G.-Q."/>
            <person name="Li Q.-Q."/>
            <person name="Zhang Y.-W."/>
        </authorList>
    </citation>
    <scope>NUCLEOTIDE SEQUENCE [LARGE SCALE GENOMIC DNA]</scope>
    <source>
        <strain evidence="2 3">Tg03</strain>
    </source>
</reference>
<protein>
    <submittedName>
        <fullName evidence="2">Uncharacterized protein</fullName>
    </submittedName>
</protein>
<evidence type="ECO:0000313" key="2">
    <source>
        <dbReference type="EMBL" id="RNM03043.1"/>
    </source>
</evidence>
<sequence length="66" mass="6857">MSTLIKKISALLAAAFAVKPASGKRGRHLRAAGGKPTHIKRFNWQGIGAGTPGRRNGFGTRGGPGF</sequence>
<proteinExistence type="predicted"/>
<evidence type="ECO:0000313" key="3">
    <source>
        <dbReference type="Proteomes" id="UP000271222"/>
    </source>
</evidence>
<feature type="region of interest" description="Disordered" evidence="1">
    <location>
        <begin position="43"/>
        <end position="66"/>
    </location>
</feature>
<name>A0A454TLR0_9RALS</name>
<dbReference type="RefSeq" id="WP_123203760.1">
    <property type="nucleotide sequence ID" value="NZ_RJTL01000038.1"/>
</dbReference>
<gene>
    <name evidence="2" type="ORF">EGA29_19935</name>
</gene>
<evidence type="ECO:0000256" key="1">
    <source>
        <dbReference type="SAM" id="MobiDB-lite"/>
    </source>
</evidence>
<organism evidence="2 3">
    <name type="scientific">Ralstonia pseudosolanacearum</name>
    <dbReference type="NCBI Taxonomy" id="1310165"/>
    <lineage>
        <taxon>Bacteria</taxon>
        <taxon>Pseudomonadati</taxon>
        <taxon>Pseudomonadota</taxon>
        <taxon>Betaproteobacteria</taxon>
        <taxon>Burkholderiales</taxon>
        <taxon>Burkholderiaceae</taxon>
        <taxon>Ralstonia</taxon>
        <taxon>Ralstonia solanacearum species complex</taxon>
    </lineage>
</organism>